<feature type="signal peptide" evidence="1">
    <location>
        <begin position="1"/>
        <end position="22"/>
    </location>
</feature>
<evidence type="ECO:0000313" key="3">
    <source>
        <dbReference type="Proteomes" id="UP001427805"/>
    </source>
</evidence>
<keyword evidence="3" id="KW-1185">Reference proteome</keyword>
<comment type="caution">
    <text evidence="2">The sequence shown here is derived from an EMBL/GenBank/DDBJ whole genome shotgun (WGS) entry which is preliminary data.</text>
</comment>
<gene>
    <name evidence="2" type="ORF">TPR58_21375</name>
</gene>
<feature type="chain" id="PRO_5045610203" evidence="1">
    <location>
        <begin position="23"/>
        <end position="140"/>
    </location>
</feature>
<dbReference type="EMBL" id="JBDIZK010000016">
    <property type="protein sequence ID" value="MEN3749739.1"/>
    <property type="molecule type" value="Genomic_DNA"/>
</dbReference>
<organism evidence="2 3">
    <name type="scientific">Sphingomonas rustica</name>
    <dbReference type="NCBI Taxonomy" id="3103142"/>
    <lineage>
        <taxon>Bacteria</taxon>
        <taxon>Pseudomonadati</taxon>
        <taxon>Pseudomonadota</taxon>
        <taxon>Alphaproteobacteria</taxon>
        <taxon>Sphingomonadales</taxon>
        <taxon>Sphingomonadaceae</taxon>
        <taxon>Sphingomonas</taxon>
    </lineage>
</organism>
<accession>A0ABV0BDW4</accession>
<name>A0ABV0BDW4_9SPHN</name>
<sequence length="140" mass="14580">MKMLAQAGLAASLLFVAVPAAAQGDGVAERLADAEANLVGTGQTATGWETRGTLARGASQEVTVKLNKATSFSIIGACDARCDDLNLYATDSKRKPVDADDNDDPLPVLTIDAPGTYRIRVEMKQCGAESCAFAVKAFGK</sequence>
<dbReference type="RefSeq" id="WP_346248786.1">
    <property type="nucleotide sequence ID" value="NZ_JBDIZK010000016.1"/>
</dbReference>
<evidence type="ECO:0000313" key="2">
    <source>
        <dbReference type="EMBL" id="MEN3749739.1"/>
    </source>
</evidence>
<evidence type="ECO:0000256" key="1">
    <source>
        <dbReference type="SAM" id="SignalP"/>
    </source>
</evidence>
<keyword evidence="1" id="KW-0732">Signal</keyword>
<dbReference type="Proteomes" id="UP001427805">
    <property type="component" value="Unassembled WGS sequence"/>
</dbReference>
<proteinExistence type="predicted"/>
<protein>
    <submittedName>
        <fullName evidence="2">Uncharacterized protein</fullName>
    </submittedName>
</protein>
<reference evidence="2 3" key="1">
    <citation type="submission" date="2024-05" db="EMBL/GenBank/DDBJ databases">
        <title>Sphingomonas sp. HF-S3 16S ribosomal RNA gene Genome sequencing and assembly.</title>
        <authorList>
            <person name="Lee H."/>
        </authorList>
    </citation>
    <scope>NUCLEOTIDE SEQUENCE [LARGE SCALE GENOMIC DNA]</scope>
    <source>
        <strain evidence="2 3">HF-S3</strain>
    </source>
</reference>